<dbReference type="Pfam" id="PF02129">
    <property type="entry name" value="Peptidase_S15"/>
    <property type="match status" value="1"/>
</dbReference>
<accession>A0A0F9MAI8</accession>
<dbReference type="Gene3D" id="2.60.120.260">
    <property type="entry name" value="Galactose-binding domain-like"/>
    <property type="match status" value="1"/>
</dbReference>
<protein>
    <recommendedName>
        <fullName evidence="3">Xaa-Pro dipeptidyl-peptidase C-terminal domain-containing protein</fullName>
    </recommendedName>
</protein>
<dbReference type="InterPro" id="IPR008979">
    <property type="entry name" value="Galactose-bd-like_sf"/>
</dbReference>
<name>A0A0F9MAI8_9ZZZZ</name>
<keyword evidence="1" id="KW-0378">Hydrolase</keyword>
<dbReference type="InterPro" id="IPR029058">
    <property type="entry name" value="AB_hydrolase_fold"/>
</dbReference>
<feature type="domain" description="Xaa-Pro dipeptidyl-peptidase C-terminal" evidence="3">
    <location>
        <begin position="305"/>
        <end position="539"/>
    </location>
</feature>
<dbReference type="SUPFAM" id="SSF49785">
    <property type="entry name" value="Galactose-binding domain-like"/>
    <property type="match status" value="1"/>
</dbReference>
<dbReference type="Pfam" id="PF08530">
    <property type="entry name" value="PepX_C"/>
    <property type="match status" value="1"/>
</dbReference>
<dbReference type="SUPFAM" id="SSF53474">
    <property type="entry name" value="alpha/beta-Hydrolases"/>
    <property type="match status" value="1"/>
</dbReference>
<comment type="caution">
    <text evidence="4">The sequence shown here is derived from an EMBL/GenBank/DDBJ whole genome shotgun (WGS) entry which is preliminary data.</text>
</comment>
<dbReference type="GO" id="GO:0008239">
    <property type="term" value="F:dipeptidyl-peptidase activity"/>
    <property type="evidence" value="ECO:0007669"/>
    <property type="project" value="InterPro"/>
</dbReference>
<gene>
    <name evidence="4" type="ORF">LCGC14_1407550</name>
</gene>
<dbReference type="Gene3D" id="1.10.3020.10">
    <property type="entry name" value="alpha-amino acid ester hydrolase ( Helical cap domain)"/>
    <property type="match status" value="1"/>
</dbReference>
<evidence type="ECO:0000259" key="3">
    <source>
        <dbReference type="SMART" id="SM00939"/>
    </source>
</evidence>
<dbReference type="InterPro" id="IPR000383">
    <property type="entry name" value="Xaa-Pro-like_dom"/>
</dbReference>
<sequence length="544" mass="61388">MTLFSRLFGKMMKLPQAETHKIVVKRDLKVPMPDGVELLAEHYYPYGDNKPPTVLVRSPYGRRIIFGLLYGRLLAERGFQVLIQSCRGTFGSGGQFIPFFNEHDDGIATIEWIKKQDWFSGELVTMGGSYLGYVQWTVAHEAGSILKAMATQVCNSDFGYMHYPGGSFSLHGGLSWTTMVATQESSSLLRTMLFNSEKKLIPALNHLPLQDAVELAIGKSVPHWQDWLEHNNPEDDYWKQTDFRKTLTELSVPVNMVGGWYDIFLPWQLRDYAALRGAGRQPFLTIGPWVHNDMGMMGIGVREGIVWFHAHLTGDRSELREEPVRLFIMGVNEWRNFSDWPPSGSLLQRWHLQPNKGLSPETSTESMPDHYRYDPSDPTPTVGGTLLSPNSGPKKNNDLESRSDVLVYTSAKLKQDLEVIGPVQAELYVRSSLEYTDFFARLCDVNSSGKSINICDGILRLIPGKLKRESDGSIKVVIDLWPTAYCFLRKHHIRLQVSSGAHPRFVRNLGTEEPLATATKLIIAKQTIYHSPTHPSAIILPVMN</sequence>
<dbReference type="SMART" id="SM00939">
    <property type="entry name" value="PepX_C"/>
    <property type="match status" value="1"/>
</dbReference>
<proteinExistence type="predicted"/>
<evidence type="ECO:0000256" key="1">
    <source>
        <dbReference type="ARBA" id="ARBA00022801"/>
    </source>
</evidence>
<feature type="region of interest" description="Disordered" evidence="2">
    <location>
        <begin position="356"/>
        <end position="399"/>
    </location>
</feature>
<dbReference type="EMBL" id="LAZR01009255">
    <property type="protein sequence ID" value="KKM73725.1"/>
    <property type="molecule type" value="Genomic_DNA"/>
</dbReference>
<dbReference type="AlphaFoldDB" id="A0A0F9MAI8"/>
<dbReference type="NCBIfam" id="TIGR00976">
    <property type="entry name" value="CocE_NonD"/>
    <property type="match status" value="1"/>
</dbReference>
<dbReference type="InterPro" id="IPR005674">
    <property type="entry name" value="CocE/Ser_esterase"/>
</dbReference>
<evidence type="ECO:0000256" key="2">
    <source>
        <dbReference type="SAM" id="MobiDB-lite"/>
    </source>
</evidence>
<evidence type="ECO:0000313" key="4">
    <source>
        <dbReference type="EMBL" id="KKM73725.1"/>
    </source>
</evidence>
<organism evidence="4">
    <name type="scientific">marine sediment metagenome</name>
    <dbReference type="NCBI Taxonomy" id="412755"/>
    <lineage>
        <taxon>unclassified sequences</taxon>
        <taxon>metagenomes</taxon>
        <taxon>ecological metagenomes</taxon>
    </lineage>
</organism>
<dbReference type="InterPro" id="IPR013736">
    <property type="entry name" value="Xaa-Pro_dipept_C"/>
</dbReference>
<dbReference type="Gene3D" id="3.40.50.1820">
    <property type="entry name" value="alpha/beta hydrolase"/>
    <property type="match status" value="1"/>
</dbReference>
<reference evidence="4" key="1">
    <citation type="journal article" date="2015" name="Nature">
        <title>Complex archaea that bridge the gap between prokaryotes and eukaryotes.</title>
        <authorList>
            <person name="Spang A."/>
            <person name="Saw J.H."/>
            <person name="Jorgensen S.L."/>
            <person name="Zaremba-Niedzwiedzka K."/>
            <person name="Martijn J."/>
            <person name="Lind A.E."/>
            <person name="van Eijk R."/>
            <person name="Schleper C."/>
            <person name="Guy L."/>
            <person name="Ettema T.J."/>
        </authorList>
    </citation>
    <scope>NUCLEOTIDE SEQUENCE</scope>
</reference>